<evidence type="ECO:0000256" key="2">
    <source>
        <dbReference type="ARBA" id="ARBA00004496"/>
    </source>
</evidence>
<dbReference type="InterPro" id="IPR027074">
    <property type="entry name" value="Integrator_9su"/>
</dbReference>
<dbReference type="GO" id="GO:0005737">
    <property type="term" value="C:cytoplasm"/>
    <property type="evidence" value="ECO:0007669"/>
    <property type="project" value="UniProtKB-SubCell"/>
</dbReference>
<dbReference type="PANTHER" id="PTHR46094:SF1">
    <property type="entry name" value="INTEGRATOR COMPLEX SUBUNIT 9"/>
    <property type="match status" value="1"/>
</dbReference>
<comment type="caution">
    <text evidence="7">The sequence shown here is derived from an EMBL/GenBank/DDBJ whole genome shotgun (WGS) entry which is preliminary data.</text>
</comment>
<feature type="compositionally biased region" description="Basic and acidic residues" evidence="5">
    <location>
        <begin position="657"/>
        <end position="669"/>
    </location>
</feature>
<sequence>MKLTCLSSGSGYQFPPCHILEDVCGFRILLDCPLDLSALSVFSPVPPDNDFVSDGKASYNSARDCFAKEQEIQKRQKIETPLHAKDLIHDELWYKTVKNLHLWDPSSIDVVLISSVMGMLGLPFLTRAEGFSAKIYVTDAAARLARLMMEDLIAMNMEYQYFYGPRESGGPHWMRWEELELLRPELKKVVVGKDGTELGGWLPLYSSADVMDCMRKVQTLKYAETACYNGTLVLQPFSSGSEIGSCNWTIDGPKRNITWLSCSIFASAHAMNFDYGALRGRDLVLYSDKQFLPLMDEVQSNDASSTIPSNDLSSLSRCCSADKDDWKKLTESLLSTDEILEKEKMDFICSCILQSVQAGGSVVIPYNRLGILLQLLEMIPVLLESLAADVPIYVISSMAAELLAFTNVIPEWASKPRQEKAYLFGLSIPSSKFELHFEVSKVSSSFWMFLQMFSGEPMFSHVDFVNKRKLHVFSAIHSPELLTTWQEPCIIFAPHWSLRLGPVVHLLRRWSGDENSLLILEDGVDPDIALLPFKPLEMKVLQCSFLPERRLPKVDCMLKLLQPKILVLPDDLKEKLDFSNPSLDSFSVLYYTEGETLSLPSSPEGTLDLEIASVLAERFAWQNLGRQDVMYTRLEGELVMEQGKFRLLPGITSADSHPSKNKEMKSDAG</sequence>
<dbReference type="SMART" id="SM01027">
    <property type="entry name" value="Beta-Casp"/>
    <property type="match status" value="1"/>
</dbReference>
<feature type="domain" description="Beta-Casp" evidence="6">
    <location>
        <begin position="372"/>
        <end position="530"/>
    </location>
</feature>
<gene>
    <name evidence="7" type="ORF">LITE_LOCUS14623</name>
</gene>
<dbReference type="GO" id="GO:0032039">
    <property type="term" value="C:integrator complex"/>
    <property type="evidence" value="ECO:0007669"/>
    <property type="project" value="InterPro"/>
</dbReference>
<name>A0AAV0JK02_9ROSI</name>
<keyword evidence="8" id="KW-1185">Reference proteome</keyword>
<dbReference type="AlphaFoldDB" id="A0AAV0JK02"/>
<dbReference type="Gene3D" id="3.40.50.10890">
    <property type="match status" value="1"/>
</dbReference>
<dbReference type="GO" id="GO:0034472">
    <property type="term" value="P:snRNA 3'-end processing"/>
    <property type="evidence" value="ECO:0007669"/>
    <property type="project" value="TreeGrafter"/>
</dbReference>
<dbReference type="Proteomes" id="UP001154282">
    <property type="component" value="Unassembled WGS sequence"/>
</dbReference>
<dbReference type="SUPFAM" id="SSF56281">
    <property type="entry name" value="Metallo-hydrolase/oxidoreductase"/>
    <property type="match status" value="1"/>
</dbReference>
<dbReference type="InterPro" id="IPR036866">
    <property type="entry name" value="RibonucZ/Hydroxyglut_hydro"/>
</dbReference>
<protein>
    <recommendedName>
        <fullName evidence="6">Beta-Casp domain-containing protein</fullName>
    </recommendedName>
</protein>
<evidence type="ECO:0000313" key="8">
    <source>
        <dbReference type="Proteomes" id="UP001154282"/>
    </source>
</evidence>
<dbReference type="EMBL" id="CAMGYJ010000005">
    <property type="protein sequence ID" value="CAI0410116.1"/>
    <property type="molecule type" value="Genomic_DNA"/>
</dbReference>
<evidence type="ECO:0000259" key="6">
    <source>
        <dbReference type="SMART" id="SM01027"/>
    </source>
</evidence>
<organism evidence="7 8">
    <name type="scientific">Linum tenue</name>
    <dbReference type="NCBI Taxonomy" id="586396"/>
    <lineage>
        <taxon>Eukaryota</taxon>
        <taxon>Viridiplantae</taxon>
        <taxon>Streptophyta</taxon>
        <taxon>Embryophyta</taxon>
        <taxon>Tracheophyta</taxon>
        <taxon>Spermatophyta</taxon>
        <taxon>Magnoliopsida</taxon>
        <taxon>eudicotyledons</taxon>
        <taxon>Gunneridae</taxon>
        <taxon>Pentapetalae</taxon>
        <taxon>rosids</taxon>
        <taxon>fabids</taxon>
        <taxon>Malpighiales</taxon>
        <taxon>Linaceae</taxon>
        <taxon>Linum</taxon>
    </lineage>
</organism>
<evidence type="ECO:0000256" key="4">
    <source>
        <dbReference type="ARBA" id="ARBA00023242"/>
    </source>
</evidence>
<dbReference type="Pfam" id="PF10996">
    <property type="entry name" value="Beta-Casp"/>
    <property type="match status" value="1"/>
</dbReference>
<keyword evidence="3" id="KW-0963">Cytoplasm</keyword>
<feature type="region of interest" description="Disordered" evidence="5">
    <location>
        <begin position="650"/>
        <end position="669"/>
    </location>
</feature>
<comment type="subcellular location">
    <subcellularLocation>
        <location evidence="2">Cytoplasm</location>
    </subcellularLocation>
    <subcellularLocation>
        <location evidence="1">Nucleus</location>
    </subcellularLocation>
</comment>
<evidence type="ECO:0000256" key="1">
    <source>
        <dbReference type="ARBA" id="ARBA00004123"/>
    </source>
</evidence>
<reference evidence="7" key="1">
    <citation type="submission" date="2022-08" db="EMBL/GenBank/DDBJ databases">
        <authorList>
            <person name="Gutierrez-Valencia J."/>
        </authorList>
    </citation>
    <scope>NUCLEOTIDE SEQUENCE</scope>
</reference>
<evidence type="ECO:0000256" key="5">
    <source>
        <dbReference type="SAM" id="MobiDB-lite"/>
    </source>
</evidence>
<proteinExistence type="predicted"/>
<accession>A0AAV0JK02</accession>
<dbReference type="PANTHER" id="PTHR46094">
    <property type="entry name" value="INTEGRATOR COMPLEX SUBUNIT 9"/>
    <property type="match status" value="1"/>
</dbReference>
<dbReference type="Gene3D" id="3.60.15.10">
    <property type="entry name" value="Ribonuclease Z/Hydroxyacylglutathione hydrolase-like"/>
    <property type="match status" value="1"/>
</dbReference>
<dbReference type="InterPro" id="IPR022712">
    <property type="entry name" value="Beta_Casp"/>
</dbReference>
<evidence type="ECO:0000313" key="7">
    <source>
        <dbReference type="EMBL" id="CAI0410116.1"/>
    </source>
</evidence>
<evidence type="ECO:0000256" key="3">
    <source>
        <dbReference type="ARBA" id="ARBA00022490"/>
    </source>
</evidence>
<keyword evidence="4" id="KW-0539">Nucleus</keyword>